<dbReference type="PANTHER" id="PTHR24006">
    <property type="entry name" value="UBIQUITIN CARBOXYL-TERMINAL HYDROLASE"/>
    <property type="match status" value="1"/>
</dbReference>
<dbReference type="GO" id="GO:0005634">
    <property type="term" value="C:nucleus"/>
    <property type="evidence" value="ECO:0007669"/>
    <property type="project" value="TreeGrafter"/>
</dbReference>
<evidence type="ECO:0000313" key="3">
    <source>
        <dbReference type="Ensembl" id="ENSMZEP00005037295.1"/>
    </source>
</evidence>
<feature type="domain" description="USP" evidence="2">
    <location>
        <begin position="30"/>
        <end position="300"/>
    </location>
</feature>
<name>A0A3P9DRA7_9CICH</name>
<feature type="region of interest" description="Disordered" evidence="1">
    <location>
        <begin position="1"/>
        <end position="31"/>
    </location>
</feature>
<dbReference type="InterPro" id="IPR028889">
    <property type="entry name" value="USP"/>
</dbReference>
<dbReference type="CDD" id="cd02257">
    <property type="entry name" value="Peptidase_C19"/>
    <property type="match status" value="1"/>
</dbReference>
<keyword evidence="4" id="KW-1185">Reference proteome</keyword>
<proteinExistence type="predicted"/>
<evidence type="ECO:0000313" key="4">
    <source>
        <dbReference type="Proteomes" id="UP000265160"/>
    </source>
</evidence>
<dbReference type="PROSITE" id="PS50235">
    <property type="entry name" value="USP_3"/>
    <property type="match status" value="1"/>
</dbReference>
<dbReference type="STRING" id="106582.ENSMZEP00005037295"/>
<protein>
    <submittedName>
        <fullName evidence="3">Ubiquitin carboxyl-terminal hydrolase 7-like</fullName>
    </submittedName>
</protein>
<dbReference type="PROSITE" id="PS00972">
    <property type="entry name" value="USP_1"/>
    <property type="match status" value="1"/>
</dbReference>
<dbReference type="Ensembl" id="ENSMZET00005038599.1">
    <property type="protein sequence ID" value="ENSMZEP00005037295.1"/>
    <property type="gene ID" value="ENSMZEG00005027799.1"/>
</dbReference>
<organism evidence="3 4">
    <name type="scientific">Maylandia zebra</name>
    <name type="common">zebra mbuna</name>
    <dbReference type="NCBI Taxonomy" id="106582"/>
    <lineage>
        <taxon>Eukaryota</taxon>
        <taxon>Metazoa</taxon>
        <taxon>Chordata</taxon>
        <taxon>Craniata</taxon>
        <taxon>Vertebrata</taxon>
        <taxon>Euteleostomi</taxon>
        <taxon>Actinopterygii</taxon>
        <taxon>Neopterygii</taxon>
        <taxon>Teleostei</taxon>
        <taxon>Neoteleostei</taxon>
        <taxon>Acanthomorphata</taxon>
        <taxon>Ovalentaria</taxon>
        <taxon>Cichlomorphae</taxon>
        <taxon>Cichliformes</taxon>
        <taxon>Cichlidae</taxon>
        <taxon>African cichlids</taxon>
        <taxon>Pseudocrenilabrinae</taxon>
        <taxon>Haplochromini</taxon>
        <taxon>Maylandia</taxon>
        <taxon>Maylandia zebra complex</taxon>
    </lineage>
</organism>
<reference evidence="3" key="2">
    <citation type="submission" date="2025-09" db="UniProtKB">
        <authorList>
            <consortium name="Ensembl"/>
        </authorList>
    </citation>
    <scope>IDENTIFICATION</scope>
</reference>
<reference evidence="3" key="1">
    <citation type="submission" date="2025-08" db="UniProtKB">
        <authorList>
            <consortium name="Ensembl"/>
        </authorList>
    </citation>
    <scope>IDENTIFICATION</scope>
</reference>
<dbReference type="InterPro" id="IPR001394">
    <property type="entry name" value="Peptidase_C19_UCH"/>
</dbReference>
<dbReference type="GO" id="GO:0016579">
    <property type="term" value="P:protein deubiquitination"/>
    <property type="evidence" value="ECO:0007669"/>
    <property type="project" value="InterPro"/>
</dbReference>
<sequence>MKRHSDEERNPQKNKKGREWKEQDPVNRRHGLKNQGATCYLNSILQFLFMRPEIYDLLNESSETSVELRNLFEKLKDEECGTEGITTALGIQDVHQQHDAADCLEQILLKVNQEVSKTCEGNLTYNTTCSEEHIINKEENNFWILPLSLRDNHDETYSVKRGFENVFKTQSYNEDMVYCETCKKKAKATSQCKITKFPSILILLLKRFGFDYNSMSHFKSDCFVDVPAELKITDKKYKVYGIVNHMGNLSGGHYTATVLSKEDNTWYYCDDTRITKEKQPFVGNGIYSSKTAYLLMYRGKITKILNIKN</sequence>
<accession>A0A3P9DRA7</accession>
<dbReference type="SUPFAM" id="SSF54001">
    <property type="entry name" value="Cysteine proteinases"/>
    <property type="match status" value="1"/>
</dbReference>
<dbReference type="InterPro" id="IPR018200">
    <property type="entry name" value="USP_CS"/>
</dbReference>
<dbReference type="PANTHER" id="PTHR24006:SF899">
    <property type="entry name" value="UBIQUITIN CARBOXYL-TERMINAL HYDROLASE"/>
    <property type="match status" value="1"/>
</dbReference>
<evidence type="ECO:0000259" key="2">
    <source>
        <dbReference type="PROSITE" id="PS50235"/>
    </source>
</evidence>
<dbReference type="InterPro" id="IPR038765">
    <property type="entry name" value="Papain-like_cys_pep_sf"/>
</dbReference>
<feature type="compositionally biased region" description="Basic and acidic residues" evidence="1">
    <location>
        <begin position="1"/>
        <end position="27"/>
    </location>
</feature>
<dbReference type="GO" id="GO:0005829">
    <property type="term" value="C:cytosol"/>
    <property type="evidence" value="ECO:0007669"/>
    <property type="project" value="TreeGrafter"/>
</dbReference>
<evidence type="ECO:0000256" key="1">
    <source>
        <dbReference type="SAM" id="MobiDB-lite"/>
    </source>
</evidence>
<dbReference type="GeneTree" id="ENSGT00940000174573"/>
<dbReference type="Proteomes" id="UP000265160">
    <property type="component" value="Unplaced"/>
</dbReference>
<dbReference type="Gene3D" id="3.90.70.10">
    <property type="entry name" value="Cysteine proteinases"/>
    <property type="match status" value="1"/>
</dbReference>
<dbReference type="AlphaFoldDB" id="A0A3P9DRA7"/>
<dbReference type="GO" id="GO:0004843">
    <property type="term" value="F:cysteine-type deubiquitinase activity"/>
    <property type="evidence" value="ECO:0007669"/>
    <property type="project" value="InterPro"/>
</dbReference>
<dbReference type="Pfam" id="PF00443">
    <property type="entry name" value="UCH"/>
    <property type="match status" value="1"/>
</dbReference>
<dbReference type="InterPro" id="IPR050164">
    <property type="entry name" value="Peptidase_C19"/>
</dbReference>